<evidence type="ECO:0000313" key="1">
    <source>
        <dbReference type="EMBL" id="VDN99616.1"/>
    </source>
</evidence>
<dbReference type="AlphaFoldDB" id="A0A0R3T9M0"/>
<accession>A0A0R3T9M0</accession>
<keyword evidence="2" id="KW-1185">Reference proteome</keyword>
<gene>
    <name evidence="1" type="ORF">HNAJ_LOCUS3757</name>
</gene>
<dbReference type="Proteomes" id="UP000278807">
    <property type="component" value="Unassembled WGS sequence"/>
</dbReference>
<evidence type="ECO:0000313" key="2">
    <source>
        <dbReference type="Proteomes" id="UP000278807"/>
    </source>
</evidence>
<organism evidence="3">
    <name type="scientific">Rodentolepis nana</name>
    <name type="common">Dwarf tapeworm</name>
    <name type="synonym">Hymenolepis nana</name>
    <dbReference type="NCBI Taxonomy" id="102285"/>
    <lineage>
        <taxon>Eukaryota</taxon>
        <taxon>Metazoa</taxon>
        <taxon>Spiralia</taxon>
        <taxon>Lophotrochozoa</taxon>
        <taxon>Platyhelminthes</taxon>
        <taxon>Cestoda</taxon>
        <taxon>Eucestoda</taxon>
        <taxon>Cyclophyllidea</taxon>
        <taxon>Hymenolepididae</taxon>
        <taxon>Rodentolepis</taxon>
    </lineage>
</organism>
<protein>
    <submittedName>
        <fullName evidence="3">F-box domain-containing protein</fullName>
    </submittedName>
</protein>
<proteinExistence type="predicted"/>
<sequence length="294" mass="34709">MNNFNVLPCEILGEIFDYLSDVDFVNLCVTLENNVKFTKRCAVTGKLQELLHKIEWIDDYLRILIPRNLEEAPFSRLVKAIQYYQKQWKRCSQYSPVFRSPRSKNISIFVALSPIAENFFTDTLLSLKDETGMNIFDYKPTLDGVISGHLFSFNVSFHICTNDHNANVNEHYDGLIYEICLEKLADYWQDPSSWRRPDTIIKRCNLPALLFLDEYKTAMTSACENSLMQIQGRNFHYLRSVYRIMLDISIRDEPAATFPYENCRLWHFLRVGPHYKNLLIALRFLFMKIYQLRH</sequence>
<evidence type="ECO:0000313" key="3">
    <source>
        <dbReference type="WBParaSite" id="HNAJ_0000375901-mRNA-1"/>
    </source>
</evidence>
<dbReference type="EMBL" id="UZAE01002313">
    <property type="protein sequence ID" value="VDN99616.1"/>
    <property type="molecule type" value="Genomic_DNA"/>
</dbReference>
<reference evidence="1 2" key="2">
    <citation type="submission" date="2018-11" db="EMBL/GenBank/DDBJ databases">
        <authorList>
            <consortium name="Pathogen Informatics"/>
        </authorList>
    </citation>
    <scope>NUCLEOTIDE SEQUENCE [LARGE SCALE GENOMIC DNA]</scope>
</reference>
<reference evidence="3" key="1">
    <citation type="submission" date="2017-02" db="UniProtKB">
        <authorList>
            <consortium name="WormBaseParasite"/>
        </authorList>
    </citation>
    <scope>IDENTIFICATION</scope>
</reference>
<dbReference type="WBParaSite" id="HNAJ_0000375901-mRNA-1">
    <property type="protein sequence ID" value="HNAJ_0000375901-mRNA-1"/>
    <property type="gene ID" value="HNAJ_0000375901"/>
</dbReference>
<name>A0A0R3T9M0_RODNA</name>